<keyword evidence="1" id="KW-1133">Transmembrane helix</keyword>
<evidence type="ECO:0000313" key="2">
    <source>
        <dbReference type="EMBL" id="KGB36045.1"/>
    </source>
</evidence>
<feature type="non-terminal residue" evidence="2">
    <location>
        <position position="319"/>
    </location>
</feature>
<keyword evidence="1" id="KW-0472">Membrane</keyword>
<keyword evidence="1" id="KW-0812">Transmembrane</keyword>
<dbReference type="AlphaFoldDB" id="A0A094ZMY5"/>
<evidence type="ECO:0000256" key="1">
    <source>
        <dbReference type="SAM" id="Phobius"/>
    </source>
</evidence>
<accession>A0A094ZMY5</accession>
<feature type="non-terminal residue" evidence="2">
    <location>
        <position position="1"/>
    </location>
</feature>
<feature type="transmembrane region" description="Helical" evidence="1">
    <location>
        <begin position="290"/>
        <end position="314"/>
    </location>
</feature>
<organism evidence="2">
    <name type="scientific">Schistosoma haematobium</name>
    <name type="common">Blood fluke</name>
    <dbReference type="NCBI Taxonomy" id="6185"/>
    <lineage>
        <taxon>Eukaryota</taxon>
        <taxon>Metazoa</taxon>
        <taxon>Spiralia</taxon>
        <taxon>Lophotrochozoa</taxon>
        <taxon>Platyhelminthes</taxon>
        <taxon>Trematoda</taxon>
        <taxon>Digenea</taxon>
        <taxon>Strigeidida</taxon>
        <taxon>Schistosomatoidea</taxon>
        <taxon>Schistosomatidae</taxon>
        <taxon>Schistosoma</taxon>
    </lineage>
</organism>
<reference evidence="2" key="1">
    <citation type="journal article" date="2012" name="Nat. Genet.">
        <title>Whole-genome sequence of Schistosoma haematobium.</title>
        <authorList>
            <person name="Young N.D."/>
            <person name="Jex A.R."/>
            <person name="Li B."/>
            <person name="Liu S."/>
            <person name="Yang L."/>
            <person name="Xiong Z."/>
            <person name="Li Y."/>
            <person name="Cantacessi C."/>
            <person name="Hall R.S."/>
            <person name="Xu X."/>
            <person name="Chen F."/>
            <person name="Wu X."/>
            <person name="Zerlotini A."/>
            <person name="Oliveira G."/>
            <person name="Hofmann A."/>
            <person name="Zhang G."/>
            <person name="Fang X."/>
            <person name="Kang Y."/>
            <person name="Campbell B.E."/>
            <person name="Loukas A."/>
            <person name="Ranganathan S."/>
            <person name="Rollinson D."/>
            <person name="Rinaldi G."/>
            <person name="Brindley P.J."/>
            <person name="Yang H."/>
            <person name="Wang J."/>
            <person name="Wang J."/>
            <person name="Gasser R.B."/>
        </authorList>
    </citation>
    <scope>NUCLEOTIDE SEQUENCE [LARGE SCALE GENOMIC DNA]</scope>
</reference>
<evidence type="ECO:0008006" key="3">
    <source>
        <dbReference type="Google" id="ProtNLM"/>
    </source>
</evidence>
<proteinExistence type="predicted"/>
<protein>
    <recommendedName>
        <fullName evidence="3">Egg protein CP391S-like protein</fullName>
    </recommendedName>
</protein>
<sequence length="319" mass="37217">FRHRFATGQFILIYSIIVLIYKFFDCHEICTKPELRYYEEVIFESDAYRYSHHYHYSQTIRSNQSLPVIRGRFETLDLNKEIDAKFLFTFYGATVIKFQLRATGTIYMYDQKHLGEIRTHLESDFLAKCEILFNQELLTVRQYFSPEADSKIPAFNVTTMLHPNGKISIYYEKIPKVIDEGQKDSQIYGVIRCGEENKKTHIITVPGKWIQSGTLVEYEALGEVCPKHNTSKTCHGATTPNTTCVWCEKVNMCITSNDKDSHEFKVNGCKVKIMTTDATEDIGERKSSQYLYFVVPLVITFLILCIGCGIWLWFYRRNR</sequence>
<dbReference type="EMBL" id="KL250739">
    <property type="protein sequence ID" value="KGB36045.1"/>
    <property type="molecule type" value="Genomic_DNA"/>
</dbReference>
<gene>
    <name evidence="2" type="ORF">MS3_04314</name>
</gene>
<name>A0A094ZMY5_SCHHA</name>